<reference evidence="1" key="1">
    <citation type="journal article" date="2023" name="G3 (Bethesda)">
        <title>A reference genome for the long-term kleptoplast-retaining sea slug Elysia crispata morphotype clarki.</title>
        <authorList>
            <person name="Eastman K.E."/>
            <person name="Pendleton A.L."/>
            <person name="Shaikh M.A."/>
            <person name="Suttiyut T."/>
            <person name="Ogas R."/>
            <person name="Tomko P."/>
            <person name="Gavelis G."/>
            <person name="Widhalm J.R."/>
            <person name="Wisecaver J.H."/>
        </authorList>
    </citation>
    <scope>NUCLEOTIDE SEQUENCE</scope>
    <source>
        <strain evidence="1">ECLA1</strain>
    </source>
</reference>
<comment type="caution">
    <text evidence="1">The sequence shown here is derived from an EMBL/GenBank/DDBJ whole genome shotgun (WGS) entry which is preliminary data.</text>
</comment>
<dbReference type="AlphaFoldDB" id="A0AAE1D6S0"/>
<name>A0AAE1D6S0_9GAST</name>
<feature type="non-terminal residue" evidence="1">
    <location>
        <position position="1"/>
    </location>
</feature>
<sequence>WHARVDGKSVCLSIQSTSYLQMMAYLIAAQDIGVIG</sequence>
<gene>
    <name evidence="1" type="ORF">RRG08_017063</name>
</gene>
<organism evidence="1 2">
    <name type="scientific">Elysia crispata</name>
    <name type="common">lettuce slug</name>
    <dbReference type="NCBI Taxonomy" id="231223"/>
    <lineage>
        <taxon>Eukaryota</taxon>
        <taxon>Metazoa</taxon>
        <taxon>Spiralia</taxon>
        <taxon>Lophotrochozoa</taxon>
        <taxon>Mollusca</taxon>
        <taxon>Gastropoda</taxon>
        <taxon>Heterobranchia</taxon>
        <taxon>Euthyneura</taxon>
        <taxon>Panpulmonata</taxon>
        <taxon>Sacoglossa</taxon>
        <taxon>Placobranchoidea</taxon>
        <taxon>Plakobranchidae</taxon>
        <taxon>Elysia</taxon>
    </lineage>
</organism>
<dbReference type="EMBL" id="JAWDGP010005205">
    <property type="protein sequence ID" value="KAK3758835.1"/>
    <property type="molecule type" value="Genomic_DNA"/>
</dbReference>
<proteinExistence type="predicted"/>
<keyword evidence="2" id="KW-1185">Reference proteome</keyword>
<accession>A0AAE1D6S0</accession>
<evidence type="ECO:0000313" key="1">
    <source>
        <dbReference type="EMBL" id="KAK3758835.1"/>
    </source>
</evidence>
<evidence type="ECO:0000313" key="2">
    <source>
        <dbReference type="Proteomes" id="UP001283361"/>
    </source>
</evidence>
<dbReference type="Proteomes" id="UP001283361">
    <property type="component" value="Unassembled WGS sequence"/>
</dbReference>
<protein>
    <submittedName>
        <fullName evidence="1">Uncharacterized protein</fullName>
    </submittedName>
</protein>